<evidence type="ECO:0000256" key="1">
    <source>
        <dbReference type="SAM" id="SignalP"/>
    </source>
</evidence>
<dbReference type="Proteomes" id="UP000315540">
    <property type="component" value="Unassembled WGS sequence"/>
</dbReference>
<protein>
    <recommendedName>
        <fullName evidence="4">Lipoprotein</fullName>
    </recommendedName>
</protein>
<feature type="signal peptide" evidence="1">
    <location>
        <begin position="1"/>
        <end position="23"/>
    </location>
</feature>
<dbReference type="PROSITE" id="PS51257">
    <property type="entry name" value="PROKAR_LIPOPROTEIN"/>
    <property type="match status" value="1"/>
</dbReference>
<dbReference type="OrthoDB" id="1164405at2"/>
<keyword evidence="1" id="KW-0732">Signal</keyword>
<organism evidence="2 3">
    <name type="scientific">Aquimarina algicola</name>
    <dbReference type="NCBI Taxonomy" id="2589995"/>
    <lineage>
        <taxon>Bacteria</taxon>
        <taxon>Pseudomonadati</taxon>
        <taxon>Bacteroidota</taxon>
        <taxon>Flavobacteriia</taxon>
        <taxon>Flavobacteriales</taxon>
        <taxon>Flavobacteriaceae</taxon>
        <taxon>Aquimarina</taxon>
    </lineage>
</organism>
<gene>
    <name evidence="2" type="ORF">FHK87_07475</name>
</gene>
<feature type="chain" id="PRO_5021503875" description="Lipoprotein" evidence="1">
    <location>
        <begin position="24"/>
        <end position="260"/>
    </location>
</feature>
<keyword evidence="3" id="KW-1185">Reference proteome</keyword>
<evidence type="ECO:0008006" key="4">
    <source>
        <dbReference type="Google" id="ProtNLM"/>
    </source>
</evidence>
<evidence type="ECO:0000313" key="2">
    <source>
        <dbReference type="EMBL" id="TPN87413.1"/>
    </source>
</evidence>
<dbReference type="AlphaFoldDB" id="A0A504JIH1"/>
<dbReference type="RefSeq" id="WP_140592055.1">
    <property type="nucleotide sequence ID" value="NZ_VFWZ01000002.1"/>
</dbReference>
<proteinExistence type="predicted"/>
<reference evidence="2 3" key="1">
    <citation type="submission" date="2019-06" db="EMBL/GenBank/DDBJ databases">
        <authorList>
            <person name="Meng X."/>
        </authorList>
    </citation>
    <scope>NUCLEOTIDE SEQUENCE [LARGE SCALE GENOMIC DNA]</scope>
    <source>
        <strain evidence="2 3">M625</strain>
    </source>
</reference>
<name>A0A504JIH1_9FLAO</name>
<sequence>MTNKAFKSIPFAMLLLAITFSCSEKEETIDDQTDSKNNPVITTGKLHNEGLAYVYEKSLLNQHYNSDSDMNEQVIQDGLMFLHSNNEIINSNVIDEMFVSHYNGTEETVLSEPLQIELQKLIDYIDQAITETDENGGQEIFEYSQSIINTPPDQLNEIERIAWQHAVDVMGYSAQYWYEHFGDWKDETNLKGEFSIALKGPRKGWWKKFWKKVKKVVVSDLSGTAQGAVEGLIRGGNRQEVLTSALATGVGSSIGAAIKN</sequence>
<comment type="caution">
    <text evidence="2">The sequence shown here is derived from an EMBL/GenBank/DDBJ whole genome shotgun (WGS) entry which is preliminary data.</text>
</comment>
<evidence type="ECO:0000313" key="3">
    <source>
        <dbReference type="Proteomes" id="UP000315540"/>
    </source>
</evidence>
<dbReference type="EMBL" id="VFWZ01000002">
    <property type="protein sequence ID" value="TPN87413.1"/>
    <property type="molecule type" value="Genomic_DNA"/>
</dbReference>
<accession>A0A504JIH1</accession>